<name>A0ABP9RBS1_9PSEU</name>
<organism evidence="3 4">
    <name type="scientific">Pseudonocardia eucalypti</name>
    <dbReference type="NCBI Taxonomy" id="648755"/>
    <lineage>
        <taxon>Bacteria</taxon>
        <taxon>Bacillati</taxon>
        <taxon>Actinomycetota</taxon>
        <taxon>Actinomycetes</taxon>
        <taxon>Pseudonocardiales</taxon>
        <taxon>Pseudonocardiaceae</taxon>
        <taxon>Pseudonocardia</taxon>
    </lineage>
</organism>
<feature type="domain" description="AB hydrolase-1" evidence="2">
    <location>
        <begin position="23"/>
        <end position="260"/>
    </location>
</feature>
<dbReference type="InterPro" id="IPR050266">
    <property type="entry name" value="AB_hydrolase_sf"/>
</dbReference>
<dbReference type="PRINTS" id="PR00111">
    <property type="entry name" value="ABHYDROLASE"/>
</dbReference>
<sequence>MTVVEVEPGVRLHVRDVGRGRPVLLIAGFGLDHEVWHAQLRDLAPSYRVLGLDLRGTGSSDKPVRGYGMDRLVADVRTVLDRLDLRDVSLVGYSFGGQVGLAVAAAGERRLAQLVLVCSNGVRATRSARFPFGRDADRLEPALLTAERTDRKAARRANVRGAFGTVPEPGLVDWLVGMQLRMPTWSAIECYRTYLRTDLTAALDGVGLPVRQIVGAADPVTPADGAEWVRRRLAASGGDGHLTVLAECGHYPMFEAGERFDRALAGYLAEVG</sequence>
<accession>A0ABP9RBS1</accession>
<dbReference type="InterPro" id="IPR029058">
    <property type="entry name" value="AB_hydrolase_fold"/>
</dbReference>
<gene>
    <name evidence="3" type="ORF">GCM10023321_78810</name>
</gene>
<dbReference type="Pfam" id="PF12697">
    <property type="entry name" value="Abhydrolase_6"/>
    <property type="match status" value="1"/>
</dbReference>
<comment type="caution">
    <text evidence="3">The sequence shown here is derived from an EMBL/GenBank/DDBJ whole genome shotgun (WGS) entry which is preliminary data.</text>
</comment>
<dbReference type="InterPro" id="IPR000073">
    <property type="entry name" value="AB_hydrolase_1"/>
</dbReference>
<dbReference type="Gene3D" id="3.40.50.1820">
    <property type="entry name" value="alpha/beta hydrolase"/>
    <property type="match status" value="1"/>
</dbReference>
<evidence type="ECO:0000313" key="4">
    <source>
        <dbReference type="Proteomes" id="UP001428817"/>
    </source>
</evidence>
<evidence type="ECO:0000313" key="3">
    <source>
        <dbReference type="EMBL" id="GAA5174610.1"/>
    </source>
</evidence>
<dbReference type="EMBL" id="BAABJP010000062">
    <property type="protein sequence ID" value="GAA5174610.1"/>
    <property type="molecule type" value="Genomic_DNA"/>
</dbReference>
<keyword evidence="4" id="KW-1185">Reference proteome</keyword>
<keyword evidence="1 3" id="KW-0378">Hydrolase</keyword>
<proteinExistence type="predicted"/>
<dbReference type="Proteomes" id="UP001428817">
    <property type="component" value="Unassembled WGS sequence"/>
</dbReference>
<dbReference type="RefSeq" id="WP_185062131.1">
    <property type="nucleotide sequence ID" value="NZ_BAABJP010000062.1"/>
</dbReference>
<reference evidence="4" key="1">
    <citation type="journal article" date="2019" name="Int. J. Syst. Evol. Microbiol.">
        <title>The Global Catalogue of Microorganisms (GCM) 10K type strain sequencing project: providing services to taxonomists for standard genome sequencing and annotation.</title>
        <authorList>
            <consortium name="The Broad Institute Genomics Platform"/>
            <consortium name="The Broad Institute Genome Sequencing Center for Infectious Disease"/>
            <person name="Wu L."/>
            <person name="Ma J."/>
        </authorList>
    </citation>
    <scope>NUCLEOTIDE SEQUENCE [LARGE SCALE GENOMIC DNA]</scope>
    <source>
        <strain evidence="4">JCM 18303</strain>
    </source>
</reference>
<dbReference type="PANTHER" id="PTHR43798:SF31">
    <property type="entry name" value="AB HYDROLASE SUPERFAMILY PROTEIN YCLE"/>
    <property type="match status" value="1"/>
</dbReference>
<evidence type="ECO:0000256" key="1">
    <source>
        <dbReference type="ARBA" id="ARBA00022801"/>
    </source>
</evidence>
<dbReference type="GO" id="GO:0016787">
    <property type="term" value="F:hydrolase activity"/>
    <property type="evidence" value="ECO:0007669"/>
    <property type="project" value="UniProtKB-KW"/>
</dbReference>
<protein>
    <submittedName>
        <fullName evidence="3">Alpha/beta fold hydrolase</fullName>
    </submittedName>
</protein>
<dbReference type="SUPFAM" id="SSF53474">
    <property type="entry name" value="alpha/beta-Hydrolases"/>
    <property type="match status" value="1"/>
</dbReference>
<evidence type="ECO:0000259" key="2">
    <source>
        <dbReference type="Pfam" id="PF12697"/>
    </source>
</evidence>
<dbReference type="PANTHER" id="PTHR43798">
    <property type="entry name" value="MONOACYLGLYCEROL LIPASE"/>
    <property type="match status" value="1"/>
</dbReference>